<dbReference type="Proteomes" id="UP000319255">
    <property type="component" value="Unassembled WGS sequence"/>
</dbReference>
<dbReference type="PANTHER" id="PTHR35008:SF8">
    <property type="entry name" value="ALCOHOL DEHYDROGENASE CYTOCHROME C SUBUNIT"/>
    <property type="match status" value="1"/>
</dbReference>
<reference evidence="7 8" key="1">
    <citation type="submission" date="2019-06" db="EMBL/GenBank/DDBJ databases">
        <title>A novel bacterium of genus Amaricoccus, isolated from marine sediment.</title>
        <authorList>
            <person name="Huang H."/>
            <person name="Mo K."/>
            <person name="Hu Y."/>
        </authorList>
    </citation>
    <scope>NUCLEOTIDE SEQUENCE [LARGE SCALE GENOMIC DNA]</scope>
    <source>
        <strain evidence="7 8">HB172011</strain>
    </source>
</reference>
<keyword evidence="5" id="KW-0732">Signal</keyword>
<keyword evidence="3 4" id="KW-0408">Iron</keyword>
<dbReference type="Pfam" id="PF00034">
    <property type="entry name" value="Cytochrom_C"/>
    <property type="match status" value="1"/>
</dbReference>
<organism evidence="7 8">
    <name type="scientific">Amaricoccus solimangrovi</name>
    <dbReference type="NCBI Taxonomy" id="2589815"/>
    <lineage>
        <taxon>Bacteria</taxon>
        <taxon>Pseudomonadati</taxon>
        <taxon>Pseudomonadota</taxon>
        <taxon>Alphaproteobacteria</taxon>
        <taxon>Rhodobacterales</taxon>
        <taxon>Paracoccaceae</taxon>
        <taxon>Amaricoccus</taxon>
    </lineage>
</organism>
<keyword evidence="8" id="KW-1185">Reference proteome</keyword>
<feature type="chain" id="PRO_5021308234" evidence="5">
    <location>
        <begin position="24"/>
        <end position="149"/>
    </location>
</feature>
<feature type="signal peptide" evidence="5">
    <location>
        <begin position="1"/>
        <end position="23"/>
    </location>
</feature>
<dbReference type="GO" id="GO:0046872">
    <property type="term" value="F:metal ion binding"/>
    <property type="evidence" value="ECO:0007669"/>
    <property type="project" value="UniProtKB-KW"/>
</dbReference>
<evidence type="ECO:0000259" key="6">
    <source>
        <dbReference type="PROSITE" id="PS51007"/>
    </source>
</evidence>
<gene>
    <name evidence="7" type="ORF">FJM51_07650</name>
</gene>
<keyword evidence="2 4" id="KW-0479">Metal-binding</keyword>
<dbReference type="GO" id="GO:0020037">
    <property type="term" value="F:heme binding"/>
    <property type="evidence" value="ECO:0007669"/>
    <property type="project" value="InterPro"/>
</dbReference>
<evidence type="ECO:0000313" key="8">
    <source>
        <dbReference type="Proteomes" id="UP000319255"/>
    </source>
</evidence>
<evidence type="ECO:0000256" key="1">
    <source>
        <dbReference type="ARBA" id="ARBA00022617"/>
    </source>
</evidence>
<evidence type="ECO:0000256" key="5">
    <source>
        <dbReference type="SAM" id="SignalP"/>
    </source>
</evidence>
<feature type="domain" description="Cytochrome c" evidence="6">
    <location>
        <begin position="23"/>
        <end position="117"/>
    </location>
</feature>
<protein>
    <submittedName>
        <fullName evidence="7">Cytochrome c</fullName>
    </submittedName>
</protein>
<dbReference type="InterPro" id="IPR009056">
    <property type="entry name" value="Cyt_c-like_dom"/>
</dbReference>
<dbReference type="AlphaFoldDB" id="A0A501WQ36"/>
<dbReference type="InterPro" id="IPR051459">
    <property type="entry name" value="Cytochrome_c-type_DH"/>
</dbReference>
<dbReference type="Gene3D" id="1.10.760.10">
    <property type="entry name" value="Cytochrome c-like domain"/>
    <property type="match status" value="1"/>
</dbReference>
<evidence type="ECO:0000256" key="2">
    <source>
        <dbReference type="ARBA" id="ARBA00022723"/>
    </source>
</evidence>
<accession>A0A501WQ36</accession>
<evidence type="ECO:0000256" key="3">
    <source>
        <dbReference type="ARBA" id="ARBA00023004"/>
    </source>
</evidence>
<dbReference type="PROSITE" id="PS51007">
    <property type="entry name" value="CYTC"/>
    <property type="match status" value="1"/>
</dbReference>
<dbReference type="OrthoDB" id="70223at2"/>
<keyword evidence="1 4" id="KW-0349">Heme</keyword>
<sequence length="149" mass="15057">MTRAPLLTGLAVAMALASAPGGAADLDGAALFETHCAACHGAGGVGTPGLAPPLDRPDFWQALGENAPEYIGGVVTKGLNMRIAVRGEQYMGTMMPPVAGASDEELAAVATWVLDTLGGTQLAVAPADIAAARDTMTMGALKNLRPETQ</sequence>
<evidence type="ECO:0000313" key="7">
    <source>
        <dbReference type="EMBL" id="TPE51893.1"/>
    </source>
</evidence>
<proteinExistence type="predicted"/>
<dbReference type="EMBL" id="VFRP01000005">
    <property type="protein sequence ID" value="TPE51893.1"/>
    <property type="molecule type" value="Genomic_DNA"/>
</dbReference>
<dbReference type="SUPFAM" id="SSF46626">
    <property type="entry name" value="Cytochrome c"/>
    <property type="match status" value="1"/>
</dbReference>
<dbReference type="GO" id="GO:0009055">
    <property type="term" value="F:electron transfer activity"/>
    <property type="evidence" value="ECO:0007669"/>
    <property type="project" value="InterPro"/>
</dbReference>
<dbReference type="RefSeq" id="WP_140453544.1">
    <property type="nucleotide sequence ID" value="NZ_VFRP01000005.1"/>
</dbReference>
<dbReference type="InterPro" id="IPR036909">
    <property type="entry name" value="Cyt_c-like_dom_sf"/>
</dbReference>
<comment type="caution">
    <text evidence="7">The sequence shown here is derived from an EMBL/GenBank/DDBJ whole genome shotgun (WGS) entry which is preliminary data.</text>
</comment>
<name>A0A501WQ36_9RHOB</name>
<evidence type="ECO:0000256" key="4">
    <source>
        <dbReference type="PROSITE-ProRule" id="PRU00433"/>
    </source>
</evidence>
<dbReference type="PANTHER" id="PTHR35008">
    <property type="entry name" value="BLL4482 PROTEIN-RELATED"/>
    <property type="match status" value="1"/>
</dbReference>